<evidence type="ECO:0000256" key="6">
    <source>
        <dbReference type="ARBA" id="ARBA00023239"/>
    </source>
</evidence>
<dbReference type="GO" id="GO:0004590">
    <property type="term" value="F:orotidine-5'-phosphate decarboxylase activity"/>
    <property type="evidence" value="ECO:0007669"/>
    <property type="project" value="UniProtKB-UniRule"/>
</dbReference>
<evidence type="ECO:0000256" key="10">
    <source>
        <dbReference type="PIRSR" id="PIRSR614732-1"/>
    </source>
</evidence>
<feature type="binding site" evidence="9">
    <location>
        <begin position="75"/>
        <end position="84"/>
    </location>
    <ligand>
        <name>substrate</name>
    </ligand>
</feature>
<dbReference type="AlphaFoldDB" id="A0A0V8JDJ0"/>
<evidence type="ECO:0000256" key="4">
    <source>
        <dbReference type="ARBA" id="ARBA00022793"/>
    </source>
</evidence>
<feature type="binding site" evidence="9 11">
    <location>
        <position position="208"/>
    </location>
    <ligand>
        <name>substrate</name>
    </ligand>
</feature>
<keyword evidence="6 9" id="KW-0456">Lyase</keyword>
<protein>
    <recommendedName>
        <fullName evidence="9">Orotidine 5'-phosphate decarboxylase</fullName>
        <ecNumber evidence="9">4.1.1.23</ecNumber>
    </recommendedName>
    <alternativeName>
        <fullName evidence="9">OMP decarboxylase</fullName>
        <shortName evidence="9">OMPDCase</shortName>
        <shortName evidence="9">OMPdecase</shortName>
    </alternativeName>
</protein>
<dbReference type="UniPathway" id="UPA00070">
    <property type="reaction ID" value="UER00120"/>
</dbReference>
<evidence type="ECO:0000256" key="1">
    <source>
        <dbReference type="ARBA" id="ARBA00002356"/>
    </source>
</evidence>
<reference evidence="14 15" key="1">
    <citation type="journal article" date="2014" name="Antonie Van Leeuwenhoek">
        <title>Fictibacillus enclensis sp. nov., isolated from marine sediment.</title>
        <authorList>
            <person name="Dastager S.G."/>
            <person name="Mawlankar R."/>
            <person name="Srinivasan K."/>
            <person name="Tang S.K."/>
            <person name="Lee J.C."/>
            <person name="Ramana V.V."/>
            <person name="Shouche Y.S."/>
        </authorList>
    </citation>
    <scope>NUCLEOTIDE SEQUENCE [LARGE SCALE GENOMIC DNA]</scope>
    <source>
        <strain evidence="14 15">NIO-1003</strain>
    </source>
</reference>
<evidence type="ECO:0000313" key="14">
    <source>
        <dbReference type="EMBL" id="KSU85012.1"/>
    </source>
</evidence>
<comment type="caution">
    <text evidence="14">The sequence shown here is derived from an EMBL/GenBank/DDBJ whole genome shotgun (WGS) entry which is preliminary data.</text>
</comment>
<name>A0A0V8JDJ0_9BACL</name>
<evidence type="ECO:0000256" key="9">
    <source>
        <dbReference type="HAMAP-Rule" id="MF_01200"/>
    </source>
</evidence>
<dbReference type="FunFam" id="3.20.20.70:FF:000015">
    <property type="entry name" value="Orotidine 5'-phosphate decarboxylase"/>
    <property type="match status" value="1"/>
</dbReference>
<feature type="active site" description="For OMPdecase activity" evidence="10">
    <location>
        <position position="80"/>
    </location>
</feature>
<keyword evidence="15" id="KW-1185">Reference proteome</keyword>
<comment type="function">
    <text evidence="1 9">Catalyzes the decarboxylation of orotidine 5'-monophosphate (OMP) to uridine 5'-monophosphate (UMP).</text>
</comment>
<keyword evidence="5 9" id="KW-0665">Pyrimidine biosynthesis</keyword>
<dbReference type="OrthoDB" id="9806203at2"/>
<feature type="binding site" evidence="9 11">
    <location>
        <position position="48"/>
    </location>
    <ligand>
        <name>substrate</name>
    </ligand>
</feature>
<feature type="active site" description="Proton donor" evidence="9">
    <location>
        <position position="77"/>
    </location>
</feature>
<comment type="similarity">
    <text evidence="8 9">Belongs to the OMP decarboxylase family. Type 1 subfamily.</text>
</comment>
<comment type="pathway">
    <text evidence="2 9 12">Pyrimidine metabolism; UMP biosynthesis via de novo pathway; UMP from orotate: step 2/2.</text>
</comment>
<evidence type="ECO:0000256" key="7">
    <source>
        <dbReference type="ARBA" id="ARBA00049157"/>
    </source>
</evidence>
<dbReference type="SUPFAM" id="SSF51366">
    <property type="entry name" value="Ribulose-phoshate binding barrel"/>
    <property type="match status" value="1"/>
</dbReference>
<dbReference type="PANTHER" id="PTHR32119:SF2">
    <property type="entry name" value="OROTIDINE 5'-PHOSPHATE DECARBOXYLASE"/>
    <property type="match status" value="1"/>
</dbReference>
<dbReference type="InterPro" id="IPR011060">
    <property type="entry name" value="RibuloseP-bd_barrel"/>
</dbReference>
<dbReference type="NCBIfam" id="NF001273">
    <property type="entry name" value="PRK00230.1"/>
    <property type="match status" value="1"/>
</dbReference>
<evidence type="ECO:0000256" key="2">
    <source>
        <dbReference type="ARBA" id="ARBA00004861"/>
    </source>
</evidence>
<comment type="catalytic activity">
    <reaction evidence="7 9 12">
        <text>orotidine 5'-phosphate + H(+) = UMP + CO2</text>
        <dbReference type="Rhea" id="RHEA:11596"/>
        <dbReference type="ChEBI" id="CHEBI:15378"/>
        <dbReference type="ChEBI" id="CHEBI:16526"/>
        <dbReference type="ChEBI" id="CHEBI:57538"/>
        <dbReference type="ChEBI" id="CHEBI:57865"/>
        <dbReference type="EC" id="4.1.1.23"/>
    </reaction>
</comment>
<dbReference type="PANTHER" id="PTHR32119">
    <property type="entry name" value="OROTIDINE 5'-PHOSPHATE DECARBOXYLASE"/>
    <property type="match status" value="1"/>
</dbReference>
<feature type="binding site" evidence="9 11">
    <location>
        <position position="137"/>
    </location>
    <ligand>
        <name>substrate</name>
    </ligand>
</feature>
<feature type="active site" description="For OMPdecase activity" evidence="10">
    <location>
        <position position="77"/>
    </location>
</feature>
<organism evidence="14 15">
    <name type="scientific">Fictibacillus enclensis</name>
    <dbReference type="NCBI Taxonomy" id="1017270"/>
    <lineage>
        <taxon>Bacteria</taxon>
        <taxon>Bacillati</taxon>
        <taxon>Bacillota</taxon>
        <taxon>Bacilli</taxon>
        <taxon>Bacillales</taxon>
        <taxon>Fictibacillaceae</taxon>
        <taxon>Fictibacillus</taxon>
    </lineage>
</organism>
<dbReference type="EMBL" id="LNQN01000001">
    <property type="protein sequence ID" value="KSU85012.1"/>
    <property type="molecule type" value="Genomic_DNA"/>
</dbReference>
<dbReference type="Pfam" id="PF00215">
    <property type="entry name" value="OMPdecase"/>
    <property type="match status" value="1"/>
</dbReference>
<dbReference type="Gene3D" id="3.20.20.70">
    <property type="entry name" value="Aldolase class I"/>
    <property type="match status" value="1"/>
</dbReference>
<dbReference type="Proteomes" id="UP000054099">
    <property type="component" value="Unassembled WGS sequence"/>
</dbReference>
<feature type="binding site" evidence="9 11">
    <location>
        <position position="228"/>
    </location>
    <ligand>
        <name>substrate</name>
    </ligand>
</feature>
<dbReference type="HAMAP" id="MF_01200_B">
    <property type="entry name" value="OMPdecase_type1_B"/>
    <property type="match status" value="1"/>
</dbReference>
<evidence type="ECO:0000256" key="3">
    <source>
        <dbReference type="ARBA" id="ARBA00011738"/>
    </source>
</evidence>
<proteinExistence type="inferred from homology"/>
<dbReference type="InterPro" id="IPR047596">
    <property type="entry name" value="OMPdecase_bac"/>
</dbReference>
<dbReference type="GO" id="GO:0005829">
    <property type="term" value="C:cytosol"/>
    <property type="evidence" value="ECO:0007669"/>
    <property type="project" value="TreeGrafter"/>
</dbReference>
<sequence>MRNPVIIALDFPGKKEVEAFIDPFVKQKVDPFVKQKVDPEEQQQIWVKVGMELYYQEGPQLISFLKEKGFRIFLDLKLHDIPTTVQKAMNRIAVLGVDMVNVHAAGGTEMMKRAIEGLNSGSPGARRPLCIAVTQLTSTSQEMLQSELLIKESMESTVSHYANLAKESGLDGVVCSPLEVPHMKAVCGEDFLAVTPGIRLSGDNKNDQIRTADPAGAKKLGSDFIVVGRSITGSVDPLETYMTIQKEWGIFHETTNC</sequence>
<feature type="binding site" evidence="9 11">
    <location>
        <position position="229"/>
    </location>
    <ligand>
        <name>substrate</name>
    </ligand>
</feature>
<dbReference type="RefSeq" id="WP_061969314.1">
    <property type="nucleotide sequence ID" value="NZ_FMAV01000001.1"/>
</dbReference>
<dbReference type="CDD" id="cd04725">
    <property type="entry name" value="OMP_decarboxylase_like"/>
    <property type="match status" value="1"/>
</dbReference>
<evidence type="ECO:0000256" key="5">
    <source>
        <dbReference type="ARBA" id="ARBA00022975"/>
    </source>
</evidence>
<comment type="subunit">
    <text evidence="3 9">Homodimer.</text>
</comment>
<feature type="active site" description="For OMPdecase activity" evidence="10">
    <location>
        <position position="75"/>
    </location>
</feature>
<dbReference type="InterPro" id="IPR018089">
    <property type="entry name" value="OMPdecase_AS"/>
</dbReference>
<evidence type="ECO:0000256" key="8">
    <source>
        <dbReference type="ARBA" id="ARBA00061012"/>
    </source>
</evidence>
<dbReference type="SMART" id="SM00934">
    <property type="entry name" value="OMPdecase"/>
    <property type="match status" value="1"/>
</dbReference>
<keyword evidence="4 9" id="KW-0210">Decarboxylase</keyword>
<dbReference type="GO" id="GO:0006207">
    <property type="term" value="P:'de novo' pyrimidine nucleobase biosynthetic process"/>
    <property type="evidence" value="ECO:0007669"/>
    <property type="project" value="InterPro"/>
</dbReference>
<evidence type="ECO:0000313" key="15">
    <source>
        <dbReference type="Proteomes" id="UP000054099"/>
    </source>
</evidence>
<dbReference type="GO" id="GO:0044205">
    <property type="term" value="P:'de novo' UMP biosynthetic process"/>
    <property type="evidence" value="ECO:0007669"/>
    <property type="project" value="UniProtKB-UniRule"/>
</dbReference>
<dbReference type="InterPro" id="IPR013785">
    <property type="entry name" value="Aldolase_TIM"/>
</dbReference>
<accession>A0A0V8JDJ0</accession>
<dbReference type="PROSITE" id="PS00156">
    <property type="entry name" value="OMPDECASE"/>
    <property type="match status" value="1"/>
</dbReference>
<feature type="binding site" evidence="9 11">
    <location>
        <position position="199"/>
    </location>
    <ligand>
        <name>substrate</name>
    </ligand>
</feature>
<evidence type="ECO:0000256" key="11">
    <source>
        <dbReference type="PIRSR" id="PIRSR614732-2"/>
    </source>
</evidence>
<dbReference type="InterPro" id="IPR014732">
    <property type="entry name" value="OMPdecase"/>
</dbReference>
<evidence type="ECO:0000259" key="13">
    <source>
        <dbReference type="SMART" id="SM00934"/>
    </source>
</evidence>
<feature type="domain" description="Orotidine 5'-phosphate decarboxylase" evidence="13">
    <location>
        <begin position="4"/>
        <end position="244"/>
    </location>
</feature>
<dbReference type="NCBIfam" id="TIGR01740">
    <property type="entry name" value="pyrF"/>
    <property type="match status" value="1"/>
</dbReference>
<gene>
    <name evidence="9" type="primary">pyrF</name>
    <name evidence="14" type="ORF">AS030_05675</name>
</gene>
<dbReference type="EC" id="4.1.1.23" evidence="9"/>
<feature type="binding site" evidence="9 11">
    <location>
        <position position="10"/>
    </location>
    <ligand>
        <name>substrate</name>
    </ligand>
</feature>
<evidence type="ECO:0000256" key="12">
    <source>
        <dbReference type="RuleBase" id="RU000512"/>
    </source>
</evidence>
<dbReference type="InterPro" id="IPR001754">
    <property type="entry name" value="OMPdeCOase_dom"/>
</dbReference>